<dbReference type="Proteomes" id="UP000540685">
    <property type="component" value="Unassembled WGS sequence"/>
</dbReference>
<comment type="caution">
    <text evidence="1">The sequence shown here is derived from an EMBL/GenBank/DDBJ whole genome shotgun (WGS) entry which is preliminary data.</text>
</comment>
<dbReference type="NCBIfam" id="NF038157">
    <property type="entry name" value="lanti_ALQxL"/>
    <property type="match status" value="1"/>
</dbReference>
<sequence length="38" mass="4372">MEIDIAALDMLPASEESQLQPCFGTCFDWTRCVTTYVW</sequence>
<organism evidence="1 2">
    <name type="scientific">Streptosporangium becharense</name>
    <dbReference type="NCBI Taxonomy" id="1816182"/>
    <lineage>
        <taxon>Bacteria</taxon>
        <taxon>Bacillati</taxon>
        <taxon>Actinomycetota</taxon>
        <taxon>Actinomycetes</taxon>
        <taxon>Streptosporangiales</taxon>
        <taxon>Streptosporangiaceae</taxon>
        <taxon>Streptosporangium</taxon>
    </lineage>
</organism>
<name>A0A7W9ILG4_9ACTN</name>
<gene>
    <name evidence="1" type="ORF">F4562_005356</name>
</gene>
<keyword evidence="2" id="KW-1185">Reference proteome</keyword>
<dbReference type="AlphaFoldDB" id="A0A7W9ILG4"/>
<evidence type="ECO:0000313" key="1">
    <source>
        <dbReference type="EMBL" id="MBB5822294.1"/>
    </source>
</evidence>
<evidence type="ECO:0000313" key="2">
    <source>
        <dbReference type="Proteomes" id="UP000540685"/>
    </source>
</evidence>
<accession>A0A7W9ILG4</accession>
<proteinExistence type="predicted"/>
<reference evidence="1 2" key="1">
    <citation type="submission" date="2020-08" db="EMBL/GenBank/DDBJ databases">
        <title>Sequencing the genomes of 1000 actinobacteria strains.</title>
        <authorList>
            <person name="Klenk H.-P."/>
        </authorList>
    </citation>
    <scope>NUCLEOTIDE SEQUENCE [LARGE SCALE GENOMIC DNA]</scope>
    <source>
        <strain evidence="1 2">DSM 46887</strain>
    </source>
</reference>
<dbReference type="EMBL" id="JACHMP010000001">
    <property type="protein sequence ID" value="MBB5822294.1"/>
    <property type="molecule type" value="Genomic_DNA"/>
</dbReference>
<dbReference type="RefSeq" id="WP_221207457.1">
    <property type="nucleotide sequence ID" value="NZ_JACHMP010000001.1"/>
</dbReference>
<protein>
    <submittedName>
        <fullName evidence="1">Uncharacterized protein</fullName>
    </submittedName>
</protein>